<evidence type="ECO:0000313" key="3">
    <source>
        <dbReference type="EMBL" id="KAF6833499.1"/>
    </source>
</evidence>
<reference evidence="3" key="1">
    <citation type="journal article" date="2020" name="Phytopathology">
        <title>Genome Sequence Resources of Colletotrichum truncatum, C. plurivorum, C. musicola, and C. sojae: Four Species Pathogenic to Soybean (Glycine max).</title>
        <authorList>
            <person name="Rogerio F."/>
            <person name="Boufleur T.R."/>
            <person name="Ciampi-Guillardi M."/>
            <person name="Sukno S.A."/>
            <person name="Thon M.R."/>
            <person name="Massola Junior N.S."/>
            <person name="Baroncelli R."/>
        </authorList>
    </citation>
    <scope>NUCLEOTIDE SEQUENCE</scope>
    <source>
        <strain evidence="3">LFN00145</strain>
    </source>
</reference>
<dbReference type="InterPro" id="IPR046529">
    <property type="entry name" value="DUF6594"/>
</dbReference>
<keyword evidence="1" id="KW-1133">Transmembrane helix</keyword>
<dbReference type="AlphaFoldDB" id="A0A8H6KL04"/>
<comment type="caution">
    <text evidence="3">The sequence shown here is derived from an EMBL/GenBank/DDBJ whole genome shotgun (WGS) entry which is preliminary data.</text>
</comment>
<keyword evidence="4" id="KW-1185">Reference proteome</keyword>
<keyword evidence="1" id="KW-0812">Transmembrane</keyword>
<dbReference type="Proteomes" id="UP000654918">
    <property type="component" value="Unassembled WGS sequence"/>
</dbReference>
<sequence length="130" mass="14211">MESKTLKLEEKKLLRLRSLSIDGSPWRDMHPKDAESRWGALVEQSQFVRFEQQSISITVNLVTIGTAIVFLVWPIVALSFTPSPTAKLVMISTFAVAFASNIGLITTAKRAEISAATAACVTHLKPPGDN</sequence>
<proteinExistence type="predicted"/>
<evidence type="ECO:0000256" key="1">
    <source>
        <dbReference type="SAM" id="Phobius"/>
    </source>
</evidence>
<organism evidence="3 4">
    <name type="scientific">Colletotrichum plurivorum</name>
    <dbReference type="NCBI Taxonomy" id="2175906"/>
    <lineage>
        <taxon>Eukaryota</taxon>
        <taxon>Fungi</taxon>
        <taxon>Dikarya</taxon>
        <taxon>Ascomycota</taxon>
        <taxon>Pezizomycotina</taxon>
        <taxon>Sordariomycetes</taxon>
        <taxon>Hypocreomycetidae</taxon>
        <taxon>Glomerellales</taxon>
        <taxon>Glomerellaceae</taxon>
        <taxon>Colletotrichum</taxon>
        <taxon>Colletotrichum orchidearum species complex</taxon>
    </lineage>
</organism>
<evidence type="ECO:0000259" key="2">
    <source>
        <dbReference type="Pfam" id="PF20237"/>
    </source>
</evidence>
<accession>A0A8H6KL04</accession>
<dbReference type="Pfam" id="PF20237">
    <property type="entry name" value="DUF6594"/>
    <property type="match status" value="1"/>
</dbReference>
<dbReference type="EMBL" id="WIGO01000058">
    <property type="protein sequence ID" value="KAF6833499.1"/>
    <property type="molecule type" value="Genomic_DNA"/>
</dbReference>
<gene>
    <name evidence="3" type="ORF">CPLU01_05537</name>
</gene>
<feature type="transmembrane region" description="Helical" evidence="1">
    <location>
        <begin position="55"/>
        <end position="76"/>
    </location>
</feature>
<protein>
    <recommendedName>
        <fullName evidence="2">DUF6594 domain-containing protein</fullName>
    </recommendedName>
</protein>
<feature type="domain" description="DUF6594" evidence="2">
    <location>
        <begin position="36"/>
        <end position="122"/>
    </location>
</feature>
<feature type="transmembrane region" description="Helical" evidence="1">
    <location>
        <begin position="88"/>
        <end position="108"/>
    </location>
</feature>
<name>A0A8H6KL04_9PEZI</name>
<keyword evidence="1" id="KW-0472">Membrane</keyword>
<evidence type="ECO:0000313" key="4">
    <source>
        <dbReference type="Proteomes" id="UP000654918"/>
    </source>
</evidence>